<dbReference type="InterPro" id="IPR050527">
    <property type="entry name" value="Snail/Krueppel_Znf"/>
</dbReference>
<keyword evidence="8" id="KW-0805">Transcription regulation</keyword>
<dbReference type="GeneTree" id="ENSGT00940000160770"/>
<evidence type="ECO:0000256" key="2">
    <source>
        <dbReference type="ARBA" id="ARBA00004123"/>
    </source>
</evidence>
<dbReference type="STRING" id="9925.ENSCHIP00000026611"/>
<evidence type="ECO:0000256" key="5">
    <source>
        <dbReference type="ARBA" id="ARBA00022737"/>
    </source>
</evidence>
<dbReference type="GO" id="GO:0005634">
    <property type="term" value="C:nucleus"/>
    <property type="evidence" value="ECO:0007669"/>
    <property type="project" value="UniProtKB-SubCell"/>
</dbReference>
<dbReference type="FunFam" id="3.30.160.60:FF:000688">
    <property type="entry name" value="zinc finger protein 197 isoform X1"/>
    <property type="match status" value="1"/>
</dbReference>
<evidence type="ECO:0008006" key="18">
    <source>
        <dbReference type="Google" id="ProtNLM"/>
    </source>
</evidence>
<dbReference type="SUPFAM" id="SSF57667">
    <property type="entry name" value="beta-beta-alpha zinc fingers"/>
    <property type="match status" value="6"/>
</dbReference>
<feature type="domain" description="C2H2-type" evidence="14">
    <location>
        <begin position="500"/>
        <end position="527"/>
    </location>
</feature>
<comment type="subcellular location">
    <subcellularLocation>
        <location evidence="2">Nucleus</location>
    </subcellularLocation>
</comment>
<dbReference type="FunFam" id="3.30.160.60:FF:001498">
    <property type="entry name" value="Zinc finger protein 404"/>
    <property type="match status" value="1"/>
</dbReference>
<dbReference type="Gene3D" id="6.10.140.140">
    <property type="match status" value="1"/>
</dbReference>
<dbReference type="Gene3D" id="3.30.160.60">
    <property type="entry name" value="Classic Zinc Finger"/>
    <property type="match status" value="10"/>
</dbReference>
<reference evidence="16 17" key="1">
    <citation type="submission" date="2016-04" db="EMBL/GenBank/DDBJ databases">
        <title>Polished mammalian reference genomes with single-molecule sequencing and chromosome conformation capture applied to the Capra hircus genome.</title>
        <authorList>
            <person name="Bickhart D.M."/>
            <person name="Koren S."/>
            <person name="Rosen B."/>
            <person name="Hastie A."/>
            <person name="Liachko I."/>
            <person name="Sullivan S.T."/>
            <person name="Burton J."/>
            <person name="Sayre B.L."/>
            <person name="Huson H.J."/>
            <person name="Lee J."/>
            <person name="Lam E."/>
            <person name="Kelley C.M."/>
            <person name="Hutchison J.L."/>
            <person name="Zhou Y."/>
            <person name="Sun J."/>
            <person name="Crisa A."/>
            <person name="Schwartz J.C."/>
            <person name="Hammond J.A."/>
            <person name="Schroeder S.G."/>
            <person name="Liu G.E."/>
            <person name="Dunham M."/>
            <person name="Shendure J."/>
            <person name="Sonstegard T.S."/>
            <person name="Phillippy A.M."/>
            <person name="Van Tassell C.P."/>
            <person name="Smith T.P."/>
        </authorList>
    </citation>
    <scope>NUCLEOTIDE SEQUENCE [LARGE SCALE GENOMIC DNA]</scope>
</reference>
<evidence type="ECO:0000256" key="12">
    <source>
        <dbReference type="PROSITE-ProRule" id="PRU00042"/>
    </source>
</evidence>
<feature type="domain" description="C2H2-type" evidence="14">
    <location>
        <begin position="416"/>
        <end position="443"/>
    </location>
</feature>
<dbReference type="InterPro" id="IPR001909">
    <property type="entry name" value="KRAB"/>
</dbReference>
<comment type="function">
    <text evidence="1">May be involved in transcriptional regulation.</text>
</comment>
<sequence length="538" mass="62194">MAISQGLFTFKDVAIEFSQEEWECLAPSQRALYRDVMLETYRNLVSLGDDNFSPEVGILSAGFAINKLSPRENTNLGELYGNENHGIKDFDLKEVCENMQRSESECGYDARNDKEVLLTRKKNLSQRENQDNKSLLNFPQSVSVRSNTYEYFVHDKQFIRSWLTMKNNMSIARSKDIKYLDNRTGARLQAQVAELQRFPAEEKMYRGPQVEKSVNNGSSVSPLHRIPPTVEPPVLPTQHRRTHTEEKSYNCNDCGKAFSKSSNLRNHKRIHSGQKPYKCNVCGKAFNQGSNLTTHQRVHTGEKPYKCDVCGKVFSRNSHLENHQRMHTGEKPYKCSECGKAFIQHSLLWCHEKMHSGEKPYKCNECGKAFAERSSLNKHKKIHTGEKPYNECGRAFTQFSRLTRHQKIIHTGEKPHKCNVCGKRFTQRSSLMAHQRIHTGEKSYKCKDCDKAFIQRSQLWGHERTHTGEKPYKCNECGKAFTMRPYLTQHKTIHTGEKPYKCHECGKAYTQFASLTRHQKRHTENTHKSNTCVLLFRT</sequence>
<dbReference type="FunFam" id="3.30.160.60:FF:001014">
    <property type="entry name" value="Zinc finger protein 597"/>
    <property type="match status" value="1"/>
</dbReference>
<feature type="domain" description="C2H2-type" evidence="14">
    <location>
        <begin position="444"/>
        <end position="471"/>
    </location>
</feature>
<evidence type="ECO:0000313" key="17">
    <source>
        <dbReference type="Proteomes" id="UP000291000"/>
    </source>
</evidence>
<dbReference type="FunFam" id="3.30.160.60:FF:002090">
    <property type="entry name" value="Zinc finger protein 473"/>
    <property type="match status" value="1"/>
</dbReference>
<keyword evidence="4" id="KW-0479">Metal-binding</keyword>
<dbReference type="InterPro" id="IPR036236">
    <property type="entry name" value="Znf_C2H2_sf"/>
</dbReference>
<accession>A0A452FQI5</accession>
<reference evidence="16" key="2">
    <citation type="submission" date="2025-08" db="UniProtKB">
        <authorList>
            <consortium name="Ensembl"/>
        </authorList>
    </citation>
    <scope>IDENTIFICATION</scope>
</reference>
<evidence type="ECO:0000256" key="9">
    <source>
        <dbReference type="ARBA" id="ARBA00023125"/>
    </source>
</evidence>
<dbReference type="EMBL" id="LWLT01000020">
    <property type="status" value="NOT_ANNOTATED_CDS"/>
    <property type="molecule type" value="Genomic_DNA"/>
</dbReference>
<dbReference type="AlphaFoldDB" id="A0A452FQI5"/>
<dbReference type="PROSITE" id="PS50805">
    <property type="entry name" value="KRAB"/>
    <property type="match status" value="1"/>
</dbReference>
<feature type="domain" description="KRAB" evidence="15">
    <location>
        <begin position="8"/>
        <end position="87"/>
    </location>
</feature>
<evidence type="ECO:0000256" key="4">
    <source>
        <dbReference type="ARBA" id="ARBA00022723"/>
    </source>
</evidence>
<evidence type="ECO:0000256" key="3">
    <source>
        <dbReference type="ARBA" id="ARBA00006991"/>
    </source>
</evidence>
<dbReference type="OMA" id="WENMSKF"/>
<keyword evidence="5" id="KW-0677">Repeat</keyword>
<keyword evidence="7" id="KW-0862">Zinc</keyword>
<evidence type="ECO:0000259" key="14">
    <source>
        <dbReference type="PROSITE" id="PS50157"/>
    </source>
</evidence>
<dbReference type="Pfam" id="PF00096">
    <property type="entry name" value="zf-C2H2"/>
    <property type="match status" value="10"/>
</dbReference>
<feature type="domain" description="C2H2-type" evidence="14">
    <location>
        <begin position="305"/>
        <end position="332"/>
    </location>
</feature>
<keyword evidence="9" id="KW-0238">DNA-binding</keyword>
<feature type="domain" description="C2H2-type" evidence="14">
    <location>
        <begin position="472"/>
        <end position="499"/>
    </location>
</feature>
<keyword evidence="17" id="KW-1185">Reference proteome</keyword>
<evidence type="ECO:0000259" key="15">
    <source>
        <dbReference type="PROSITE" id="PS50805"/>
    </source>
</evidence>
<dbReference type="InterPro" id="IPR036051">
    <property type="entry name" value="KRAB_dom_sf"/>
</dbReference>
<comment type="similarity">
    <text evidence="3">Belongs to the krueppel C2H2-type zinc-finger protein family.</text>
</comment>
<dbReference type="Ensembl" id="ENSCHIT00000034476.1">
    <property type="protein sequence ID" value="ENSCHIP00000026611.1"/>
    <property type="gene ID" value="ENSCHIG00000022883.1"/>
</dbReference>
<evidence type="ECO:0000256" key="13">
    <source>
        <dbReference type="SAM" id="MobiDB-lite"/>
    </source>
</evidence>
<feature type="compositionally biased region" description="Polar residues" evidence="13">
    <location>
        <begin position="212"/>
        <end position="221"/>
    </location>
</feature>
<dbReference type="FunFam" id="3.30.160.60:FF:000380">
    <property type="entry name" value="zinc finger protein 2 isoform X2"/>
    <property type="match status" value="1"/>
</dbReference>
<dbReference type="PANTHER" id="PTHR24388:SF96">
    <property type="entry name" value="GENE, 32687-RELATED"/>
    <property type="match status" value="1"/>
</dbReference>
<dbReference type="FunFam" id="3.30.160.60:FF:000358">
    <property type="entry name" value="zinc finger protein 24"/>
    <property type="match status" value="1"/>
</dbReference>
<evidence type="ECO:0000256" key="8">
    <source>
        <dbReference type="ARBA" id="ARBA00023015"/>
    </source>
</evidence>
<evidence type="ECO:0000313" key="16">
    <source>
        <dbReference type="Ensembl" id="ENSCHIP00000026611.1"/>
    </source>
</evidence>
<feature type="domain" description="C2H2-type" evidence="14">
    <location>
        <begin position="390"/>
        <end position="415"/>
    </location>
</feature>
<dbReference type="GO" id="GO:0008270">
    <property type="term" value="F:zinc ion binding"/>
    <property type="evidence" value="ECO:0007669"/>
    <property type="project" value="UniProtKB-KW"/>
</dbReference>
<dbReference type="Proteomes" id="UP000291000">
    <property type="component" value="Chromosome 18"/>
</dbReference>
<dbReference type="FunFam" id="3.30.160.60:FF:002343">
    <property type="entry name" value="Zinc finger protein 33A"/>
    <property type="match status" value="2"/>
</dbReference>
<dbReference type="PANTHER" id="PTHR24388">
    <property type="entry name" value="ZINC FINGER PROTEIN"/>
    <property type="match status" value="1"/>
</dbReference>
<name>A0A452FQI5_CAPHI</name>
<dbReference type="PROSITE" id="PS50157">
    <property type="entry name" value="ZINC_FINGER_C2H2_2"/>
    <property type="match status" value="10"/>
</dbReference>
<feature type="domain" description="C2H2-type" evidence="14">
    <location>
        <begin position="277"/>
        <end position="304"/>
    </location>
</feature>
<protein>
    <recommendedName>
        <fullName evidence="18">Zinc finger protein 677</fullName>
    </recommendedName>
</protein>
<dbReference type="FunFam" id="3.30.160.60:FF:001700">
    <property type="entry name" value="Zinc finger protein 677"/>
    <property type="match status" value="1"/>
</dbReference>
<feature type="region of interest" description="Disordered" evidence="13">
    <location>
        <begin position="211"/>
        <end position="248"/>
    </location>
</feature>
<evidence type="ECO:0000256" key="7">
    <source>
        <dbReference type="ARBA" id="ARBA00022833"/>
    </source>
</evidence>
<evidence type="ECO:0000256" key="6">
    <source>
        <dbReference type="ARBA" id="ARBA00022771"/>
    </source>
</evidence>
<feature type="domain" description="C2H2-type" evidence="14">
    <location>
        <begin position="249"/>
        <end position="276"/>
    </location>
</feature>
<evidence type="ECO:0000256" key="10">
    <source>
        <dbReference type="ARBA" id="ARBA00023163"/>
    </source>
</evidence>
<dbReference type="PROSITE" id="PS00028">
    <property type="entry name" value="ZINC_FINGER_C2H2_1"/>
    <property type="match status" value="9"/>
</dbReference>
<evidence type="ECO:0000256" key="1">
    <source>
        <dbReference type="ARBA" id="ARBA00003767"/>
    </source>
</evidence>
<dbReference type="Bgee" id="ENSCHIG00000022883">
    <property type="expression patterns" value="Expressed in adrenal gland and 14 other cell types or tissues"/>
</dbReference>
<dbReference type="GO" id="GO:0000978">
    <property type="term" value="F:RNA polymerase II cis-regulatory region sequence-specific DNA binding"/>
    <property type="evidence" value="ECO:0007669"/>
    <property type="project" value="TreeGrafter"/>
</dbReference>
<organism evidence="16 17">
    <name type="scientific">Capra hircus</name>
    <name type="common">Goat</name>
    <dbReference type="NCBI Taxonomy" id="9925"/>
    <lineage>
        <taxon>Eukaryota</taxon>
        <taxon>Metazoa</taxon>
        <taxon>Chordata</taxon>
        <taxon>Craniata</taxon>
        <taxon>Vertebrata</taxon>
        <taxon>Euteleostomi</taxon>
        <taxon>Mammalia</taxon>
        <taxon>Eutheria</taxon>
        <taxon>Laurasiatheria</taxon>
        <taxon>Artiodactyla</taxon>
        <taxon>Ruminantia</taxon>
        <taxon>Pecora</taxon>
        <taxon>Bovidae</taxon>
        <taxon>Caprinae</taxon>
        <taxon>Capra</taxon>
    </lineage>
</organism>
<evidence type="ECO:0000256" key="11">
    <source>
        <dbReference type="ARBA" id="ARBA00023242"/>
    </source>
</evidence>
<dbReference type="InterPro" id="IPR013087">
    <property type="entry name" value="Znf_C2H2_type"/>
</dbReference>
<keyword evidence="6 12" id="KW-0863">Zinc-finger</keyword>
<proteinExistence type="inferred from homology"/>
<dbReference type="SMART" id="SM00355">
    <property type="entry name" value="ZnF_C2H2"/>
    <property type="match status" value="10"/>
</dbReference>
<reference evidence="16" key="3">
    <citation type="submission" date="2025-09" db="UniProtKB">
        <authorList>
            <consortium name="Ensembl"/>
        </authorList>
    </citation>
    <scope>IDENTIFICATION</scope>
</reference>
<feature type="domain" description="C2H2-type" evidence="14">
    <location>
        <begin position="361"/>
        <end position="388"/>
    </location>
</feature>
<dbReference type="GO" id="GO:0000981">
    <property type="term" value="F:DNA-binding transcription factor activity, RNA polymerase II-specific"/>
    <property type="evidence" value="ECO:0007669"/>
    <property type="project" value="TreeGrafter"/>
</dbReference>
<keyword evidence="11" id="KW-0539">Nucleus</keyword>
<dbReference type="CDD" id="cd07765">
    <property type="entry name" value="KRAB_A-box"/>
    <property type="match status" value="1"/>
</dbReference>
<dbReference type="Pfam" id="PF01352">
    <property type="entry name" value="KRAB"/>
    <property type="match status" value="1"/>
</dbReference>
<dbReference type="SMART" id="SM00349">
    <property type="entry name" value="KRAB"/>
    <property type="match status" value="1"/>
</dbReference>
<keyword evidence="10" id="KW-0804">Transcription</keyword>
<dbReference type="FunFam" id="3.30.160.60:FF:002004">
    <property type="entry name" value="Zinc finger protein 473"/>
    <property type="match status" value="1"/>
</dbReference>
<dbReference type="SUPFAM" id="SSF109640">
    <property type="entry name" value="KRAB domain (Kruppel-associated box)"/>
    <property type="match status" value="1"/>
</dbReference>
<feature type="domain" description="C2H2-type" evidence="14">
    <location>
        <begin position="333"/>
        <end position="360"/>
    </location>
</feature>